<evidence type="ECO:0000256" key="7">
    <source>
        <dbReference type="ARBA" id="ARBA00023288"/>
    </source>
</evidence>
<evidence type="ECO:0000256" key="2">
    <source>
        <dbReference type="ARBA" id="ARBA00004609"/>
    </source>
</evidence>
<proteinExistence type="predicted"/>
<accession>M4TAE8</accession>
<keyword evidence="5" id="KW-0472">Membrane</keyword>
<dbReference type="AlphaFoldDB" id="M4TAE8"/>
<dbReference type="GO" id="GO:0098552">
    <property type="term" value="C:side of membrane"/>
    <property type="evidence" value="ECO:0007669"/>
    <property type="project" value="UniProtKB-KW"/>
</dbReference>
<dbReference type="VEuPathDB" id="TriTrypDB:Tb427_000601800"/>
<dbReference type="SUPFAM" id="SSF58087">
    <property type="entry name" value="Variant surface glycoprotein (N-terminal domain)"/>
    <property type="match status" value="1"/>
</dbReference>
<dbReference type="VEuPathDB" id="TriTrypDB:Tb927.9.17140"/>
<keyword evidence="6" id="KW-0325">Glycoprotein</keyword>
<evidence type="ECO:0000256" key="8">
    <source>
        <dbReference type="SAM" id="SignalP"/>
    </source>
</evidence>
<keyword evidence="8" id="KW-0732">Signal</keyword>
<keyword evidence="7" id="KW-0449">Lipoprotein</keyword>
<evidence type="ECO:0000256" key="1">
    <source>
        <dbReference type="ARBA" id="ARBA00002523"/>
    </source>
</evidence>
<dbReference type="InterPro" id="IPR027446">
    <property type="entry name" value="VSG_C_dom_sf"/>
</dbReference>
<organism evidence="9">
    <name type="scientific">Trypanosoma brucei</name>
    <dbReference type="NCBI Taxonomy" id="5691"/>
    <lineage>
        <taxon>Eukaryota</taxon>
        <taxon>Discoba</taxon>
        <taxon>Euglenozoa</taxon>
        <taxon>Kinetoplastea</taxon>
        <taxon>Metakinetoplastina</taxon>
        <taxon>Trypanosomatida</taxon>
        <taxon>Trypanosomatidae</taxon>
        <taxon>Trypanosoma</taxon>
    </lineage>
</organism>
<dbReference type="VEuPathDB" id="TriTrypDB:Tb1125.9.17850"/>
<comment type="function">
    <text evidence="1">VSG forms a coat on the surface of the parasite. The trypanosome evades the immune response of the host by expressing a series of antigenically distinct VSGs from an estimated 1000 VSG genes.</text>
</comment>
<dbReference type="SUPFAM" id="SSF118251">
    <property type="entry name" value="Variant surface glycoprotein MITAT 1.2, VSG 221, C-terminal domain"/>
    <property type="match status" value="1"/>
</dbReference>
<keyword evidence="4" id="KW-0336">GPI-anchor</keyword>
<evidence type="ECO:0000256" key="4">
    <source>
        <dbReference type="ARBA" id="ARBA00022622"/>
    </source>
</evidence>
<dbReference type="EMBL" id="KC612459">
    <property type="protein sequence ID" value="AGH59890.1"/>
    <property type="molecule type" value="Genomic_DNA"/>
</dbReference>
<evidence type="ECO:0000256" key="6">
    <source>
        <dbReference type="ARBA" id="ARBA00023180"/>
    </source>
</evidence>
<sequence>MTAMKGQQHSTGYILFALSALTATSGRSAQGVPNDPVAESGIKSICQEDAYLTKILEHTKAKTSDIRAEISNQKRKVTLYRLAAAKSTDHNTRCLMLALAADNEVALESNDNELARADEAIRSFEQKLATHKAVLRAAHQISAITLTPDAGSKHSATSAGGHKATIALAATTGQPACNFEKPTKREKFDGKEPKVNELYQMKLTDDAKIAAMFTQSAMQLTANSGCSDSPNVDLQTALNGCTFAQGTAAATFTKTPPDYTKLTTQTKIFKDNANKDTCDSTVATATETASRLQQLGRAMCDALRLKPVTTRATAENGEALKTSKLIKTVIRNCVKAFHSINDVTDTEKAQELTAFVETSYGKTSADFSNKFKTFLTDEDTPTRGTGEPEKKKITDMMAATQTAEALSQMEGIRIKRELEAEKKNIPKAIDTKKAEDCKGEKDETKCNKKDGCEFKDGECKAKVTETAGTTGNTTGSNCVAINKAPFSFKFFSSRIKSLRIICKIFFPI</sequence>
<keyword evidence="3" id="KW-1003">Cell membrane</keyword>
<reference evidence="9" key="2">
    <citation type="journal article" date="2014" name="Mol. Biochem. Parasitol.">
        <title>Capturing the variant surface glycoprotein repertoire (the VSGnome) of Trypanosoma brucei Lister 427.</title>
        <authorList>
            <person name="Cross G.A."/>
            <person name="Kim H.S."/>
            <person name="Wickstead B."/>
        </authorList>
    </citation>
    <scope>NUCLEOTIDE SEQUENCE</scope>
    <source>
        <strain evidence="9">Lister 427</strain>
    </source>
</reference>
<dbReference type="GO" id="GO:0005886">
    <property type="term" value="C:plasma membrane"/>
    <property type="evidence" value="ECO:0007669"/>
    <property type="project" value="UniProtKB-SubCell"/>
</dbReference>
<comment type="subcellular location">
    <subcellularLocation>
        <location evidence="2">Cell membrane</location>
        <topology evidence="2">Lipid-anchor</topology>
        <topology evidence="2">GPI-anchor</topology>
    </subcellularLocation>
</comment>
<feature type="chain" id="PRO_5004058275" evidence="8">
    <location>
        <begin position="27"/>
        <end position="508"/>
    </location>
</feature>
<feature type="signal peptide" evidence="8">
    <location>
        <begin position="1"/>
        <end position="26"/>
    </location>
</feature>
<evidence type="ECO:0000256" key="3">
    <source>
        <dbReference type="ARBA" id="ARBA00022475"/>
    </source>
</evidence>
<evidence type="ECO:0000256" key="5">
    <source>
        <dbReference type="ARBA" id="ARBA00023136"/>
    </source>
</evidence>
<protein>
    <submittedName>
        <fullName evidence="9">Variant surface glycoprotein 712</fullName>
    </submittedName>
</protein>
<reference evidence="9" key="1">
    <citation type="submission" date="2013-02" db="EMBL/GenBank/DDBJ databases">
        <authorList>
            <person name="Cross G.A.M."/>
            <person name="Kim H.-S."/>
            <person name="Wickstead B."/>
        </authorList>
    </citation>
    <scope>NUCLEOTIDE SEQUENCE</scope>
    <source>
        <strain evidence="9">Lister 427</strain>
    </source>
</reference>
<name>M4TAE8_9TRYP</name>
<evidence type="ECO:0000313" key="9">
    <source>
        <dbReference type="EMBL" id="AGH59890.1"/>
    </source>
</evidence>